<feature type="site" description="Interaction with DNA" evidence="8">
    <location>
        <position position="310"/>
    </location>
</feature>
<feature type="site" description="Interaction with DNA" evidence="8">
    <location>
        <position position="505"/>
    </location>
</feature>
<feature type="compositionally biased region" description="Basic residues" evidence="9">
    <location>
        <begin position="788"/>
        <end position="800"/>
    </location>
</feature>
<comment type="caution">
    <text evidence="12">The sequence shown here is derived from an EMBL/GenBank/DDBJ whole genome shotgun (WGS) entry which is preliminary data.</text>
</comment>
<dbReference type="PANTHER" id="PTHR42785:SF1">
    <property type="entry name" value="DNA TOPOISOMERASE"/>
    <property type="match status" value="1"/>
</dbReference>
<dbReference type="InterPro" id="IPR013824">
    <property type="entry name" value="Topo_IA_cen_sub1"/>
</dbReference>
<evidence type="ECO:0000256" key="4">
    <source>
        <dbReference type="ARBA" id="ARBA00022842"/>
    </source>
</evidence>
<name>A0A7W7XYI2_9GAMM</name>
<evidence type="ECO:0000256" key="1">
    <source>
        <dbReference type="ARBA" id="ARBA00000213"/>
    </source>
</evidence>
<keyword evidence="3" id="KW-0479">Metal-binding</keyword>
<feature type="region of interest" description="Disordered" evidence="9">
    <location>
        <begin position="763"/>
        <end position="820"/>
    </location>
</feature>
<feature type="site" description="Interaction with DNA" evidence="8">
    <location>
        <position position="159"/>
    </location>
</feature>
<comment type="similarity">
    <text evidence="2 8">Belongs to the type IA topoisomerase family.</text>
</comment>
<evidence type="ECO:0000256" key="6">
    <source>
        <dbReference type="ARBA" id="ARBA00023125"/>
    </source>
</evidence>
<dbReference type="Gene3D" id="1.10.290.10">
    <property type="entry name" value="Topoisomerase I, domain 4"/>
    <property type="match status" value="1"/>
</dbReference>
<feature type="domain" description="Topo IA-type catalytic" evidence="11">
    <location>
        <begin position="133"/>
        <end position="573"/>
    </location>
</feature>
<keyword evidence="7 8" id="KW-0413">Isomerase</keyword>
<feature type="site" description="Interaction with DNA" evidence="8">
    <location>
        <position position="143"/>
    </location>
</feature>
<gene>
    <name evidence="8" type="primary">topA</name>
    <name evidence="12" type="ORF">HNQ58_000644</name>
</gene>
<dbReference type="PROSITE" id="PS50880">
    <property type="entry name" value="TOPRIM"/>
    <property type="match status" value="1"/>
</dbReference>
<evidence type="ECO:0000259" key="10">
    <source>
        <dbReference type="PROSITE" id="PS50880"/>
    </source>
</evidence>
<feature type="region of interest" description="Interaction with DNA" evidence="8">
    <location>
        <begin position="167"/>
        <end position="172"/>
    </location>
</feature>
<dbReference type="InterPro" id="IPR005733">
    <property type="entry name" value="TopoI_bac-type"/>
</dbReference>
<reference evidence="12 13" key="1">
    <citation type="submission" date="2020-08" db="EMBL/GenBank/DDBJ databases">
        <title>Genomic Encyclopedia of Type Strains, Phase IV (KMG-IV): sequencing the most valuable type-strain genomes for metagenomic binning, comparative biology and taxonomic classification.</title>
        <authorList>
            <person name="Goeker M."/>
        </authorList>
    </citation>
    <scope>NUCLEOTIDE SEQUENCE [LARGE SCALE GENOMIC DNA]</scope>
    <source>
        <strain evidence="12 13">DSM 25897</strain>
    </source>
</reference>
<dbReference type="InterPro" id="IPR013826">
    <property type="entry name" value="Topo_IA_cen_sub3"/>
</dbReference>
<evidence type="ECO:0000313" key="13">
    <source>
        <dbReference type="Proteomes" id="UP000519004"/>
    </source>
</evidence>
<dbReference type="GO" id="GO:0046872">
    <property type="term" value="F:metal ion binding"/>
    <property type="evidence" value="ECO:0007669"/>
    <property type="project" value="UniProtKB-KW"/>
</dbReference>
<dbReference type="SMART" id="SM00436">
    <property type="entry name" value="TOP1Bc"/>
    <property type="match status" value="1"/>
</dbReference>
<dbReference type="InterPro" id="IPR013497">
    <property type="entry name" value="Topo_IA_cen"/>
</dbReference>
<dbReference type="NCBIfam" id="NF006451">
    <property type="entry name" value="PRK08780.1"/>
    <property type="match status" value="1"/>
</dbReference>
<feature type="site" description="Interaction with DNA" evidence="8">
    <location>
        <position position="144"/>
    </location>
</feature>
<comment type="catalytic activity">
    <reaction evidence="1 8">
        <text>ATP-independent breakage of single-stranded DNA, followed by passage and rejoining.</text>
        <dbReference type="EC" id="5.6.2.1"/>
    </reaction>
</comment>
<dbReference type="EMBL" id="JACHHX010000003">
    <property type="protein sequence ID" value="MBB5014768.1"/>
    <property type="molecule type" value="Genomic_DNA"/>
</dbReference>
<comment type="caution">
    <text evidence="8">Lacks conserved residue(s) required for the propagation of feature annotation.</text>
</comment>
<dbReference type="SUPFAM" id="SSF56712">
    <property type="entry name" value="Prokaryotic type I DNA topoisomerase"/>
    <property type="match status" value="1"/>
</dbReference>
<feature type="domain" description="Toprim" evidence="10">
    <location>
        <begin position="3"/>
        <end position="119"/>
    </location>
</feature>
<dbReference type="PROSITE" id="PS00396">
    <property type="entry name" value="TOPO_IA_1"/>
    <property type="match status" value="1"/>
</dbReference>
<dbReference type="CDD" id="cd03363">
    <property type="entry name" value="TOPRIM_TopoIA_TopoI"/>
    <property type="match status" value="1"/>
</dbReference>
<dbReference type="Gene3D" id="2.70.20.10">
    <property type="entry name" value="Topoisomerase I, domain 3"/>
    <property type="match status" value="1"/>
</dbReference>
<dbReference type="PANTHER" id="PTHR42785">
    <property type="entry name" value="DNA TOPOISOMERASE, TYPE IA, CORE"/>
    <property type="match status" value="1"/>
</dbReference>
<evidence type="ECO:0000256" key="3">
    <source>
        <dbReference type="ARBA" id="ARBA00022723"/>
    </source>
</evidence>
<dbReference type="SMART" id="SM00493">
    <property type="entry name" value="TOPRIM"/>
    <property type="match status" value="1"/>
</dbReference>
<comment type="subunit">
    <text evidence="8">Monomer.</text>
</comment>
<dbReference type="PRINTS" id="PR00417">
    <property type="entry name" value="PRTPISMRASEI"/>
</dbReference>
<dbReference type="InterPro" id="IPR025589">
    <property type="entry name" value="Toprim_C_rpt"/>
</dbReference>
<dbReference type="Pfam" id="PF13368">
    <property type="entry name" value="Toprim_C_rpt"/>
    <property type="match status" value="3"/>
</dbReference>
<dbReference type="Pfam" id="PF01131">
    <property type="entry name" value="Topoisom_bac"/>
    <property type="match status" value="1"/>
</dbReference>
<dbReference type="InterPro" id="IPR006171">
    <property type="entry name" value="TOPRIM_dom"/>
</dbReference>
<evidence type="ECO:0000256" key="9">
    <source>
        <dbReference type="SAM" id="MobiDB-lite"/>
    </source>
</evidence>
<feature type="active site" description="O-(5'-phospho-DNA)-tyrosine intermediate" evidence="8">
    <location>
        <position position="308"/>
    </location>
</feature>
<keyword evidence="13" id="KW-1185">Reference proteome</keyword>
<sequence>MAKNLLIVESPAKAKTINKYLGKDFQVLASYGHVRDLVPKEGAVDPTRGFAMNYTLIDKNEKHVEAIAKAARQAEALYLATDPDREGEAISWHIAEILRERGLLEGKPLHRVVFTEITPRAIQEAIAHPRAIASELVDAQQARRALDYLVGFNLSPVLWRKVQRGLSAGRVQSPALRMIVEREEEIEAFQPREYWTVEAELVHPQGVFSARLVKLDGKKFEQFDLTNRKDAEAARARLAAAGGNALRVTDVQSKERKRRPAPPFITSTLQQEAARKLGFSTSRTMRVAQKLYEGVALGDEGTVGLISYMRTDSVNLSAEAIAELRDVIARDFGTHALPDKPNLYQTKSKNAQEAHEAIRPTSALRTPASVAKYLDDDARRLYELIWKRAVACQMVPATLNTVSVELACGSEHAFRASGTTVVDPGFLAVYEEGKDQKTAEDEDEGRKLPPMKPGDMVPLGGIRTDQHFTEPPPRYSEASLVKALEEYGIGRPSTYASIIQTLLNRDYVYLDSRRFRPTDVGRAVARFLTGHFTRYVDYDFTAKLEDELDAVSRGEEAWVPLLERFWDEFKALVDEKAETVDRAEASGARELGIDPASGKPVSVRLGRYGPFAQIGSKDDEDKPRFASLRPGQSIHTITLEEALELFKLPRVLGEHEGEEVSVGIGRFGPFVKRGKTYASLKKEDDPYTLGLDRALALIREKEEIAANRIIKAFEGSTVQVLNGRFGPYITDGEKNGKIPKDREPATLTLEECRAILAETGKPVRKGAGARKAAAKKTTGKAEAPAKKAATRKAAARKAPTKKAATEKAPARKTRARKTAV</sequence>
<dbReference type="InterPro" id="IPR013825">
    <property type="entry name" value="Topo_IA_cen_sub2"/>
</dbReference>
<dbReference type="InterPro" id="IPR023406">
    <property type="entry name" value="Topo_IA_AS"/>
</dbReference>
<keyword evidence="4" id="KW-0460">Magnesium</keyword>
<dbReference type="InterPro" id="IPR034149">
    <property type="entry name" value="TOPRIM_TopoI"/>
</dbReference>
<dbReference type="Pfam" id="PF01751">
    <property type="entry name" value="Toprim"/>
    <property type="match status" value="1"/>
</dbReference>
<dbReference type="InterPro" id="IPR003602">
    <property type="entry name" value="Topo_IA_DNA-bd_dom"/>
</dbReference>
<dbReference type="GO" id="GO:0006265">
    <property type="term" value="P:DNA topological change"/>
    <property type="evidence" value="ECO:0007669"/>
    <property type="project" value="UniProtKB-UniRule"/>
</dbReference>
<feature type="site" description="Interaction with DNA" evidence="8">
    <location>
        <position position="147"/>
    </location>
</feature>
<dbReference type="CDD" id="cd00186">
    <property type="entry name" value="TOP1Ac"/>
    <property type="match status" value="1"/>
</dbReference>
<accession>A0A7W7XYI2</accession>
<dbReference type="HAMAP" id="MF_00952">
    <property type="entry name" value="Topoisom_1_prok"/>
    <property type="match status" value="1"/>
</dbReference>
<comment type="function">
    <text evidence="8">Releases the supercoiling and torsional tension of DNA, which is introduced during the DNA replication and transcription, by transiently cleaving and rejoining one strand of the DNA duplex. Introduces a single-strand break via transesterification at a target site in duplex DNA. The scissile phosphodiester is attacked by the catalytic tyrosine of the enzyme, resulting in the formation of a DNA-(5'-phosphotyrosyl)-enzyme intermediate and the expulsion of a 3'-OH DNA strand. The free DNA strand then undergoes passage around the unbroken strand, thus removing DNA supercoils. Finally, in the religation step, the DNA 3'-OH attacks the covalent intermediate to expel the active-site tyrosine and restore the DNA phosphodiester backbone.</text>
</comment>
<evidence type="ECO:0000313" key="12">
    <source>
        <dbReference type="EMBL" id="MBB5014768.1"/>
    </source>
</evidence>
<feature type="region of interest" description="Disordered" evidence="9">
    <location>
        <begin position="434"/>
        <end position="456"/>
    </location>
</feature>
<dbReference type="AlphaFoldDB" id="A0A7W7XYI2"/>
<dbReference type="InterPro" id="IPR028612">
    <property type="entry name" value="Topoisom_1_IA"/>
</dbReference>
<dbReference type="InterPro" id="IPR003601">
    <property type="entry name" value="Topo_IA_2"/>
</dbReference>
<evidence type="ECO:0000256" key="2">
    <source>
        <dbReference type="ARBA" id="ARBA00009446"/>
    </source>
</evidence>
<dbReference type="PROSITE" id="PS52039">
    <property type="entry name" value="TOPO_IA_2"/>
    <property type="match status" value="1"/>
</dbReference>
<dbReference type="GO" id="GO:0003917">
    <property type="term" value="F:DNA topoisomerase type I (single strand cut, ATP-independent) activity"/>
    <property type="evidence" value="ECO:0007669"/>
    <property type="project" value="UniProtKB-UniRule"/>
</dbReference>
<organism evidence="12 13">
    <name type="scientific">Rehaibacterium terrae</name>
    <dbReference type="NCBI Taxonomy" id="1341696"/>
    <lineage>
        <taxon>Bacteria</taxon>
        <taxon>Pseudomonadati</taxon>
        <taxon>Pseudomonadota</taxon>
        <taxon>Gammaproteobacteria</taxon>
        <taxon>Lysobacterales</taxon>
        <taxon>Lysobacteraceae</taxon>
        <taxon>Rehaibacterium</taxon>
    </lineage>
</organism>
<evidence type="ECO:0000256" key="8">
    <source>
        <dbReference type="HAMAP-Rule" id="MF_00952"/>
    </source>
</evidence>
<dbReference type="RefSeq" id="WP_183947342.1">
    <property type="nucleotide sequence ID" value="NZ_JACHHX010000003.1"/>
</dbReference>
<evidence type="ECO:0000259" key="11">
    <source>
        <dbReference type="PROSITE" id="PS52039"/>
    </source>
</evidence>
<dbReference type="InterPro" id="IPR000380">
    <property type="entry name" value="Topo_IA"/>
</dbReference>
<dbReference type="InterPro" id="IPR023405">
    <property type="entry name" value="Topo_IA_core_domain"/>
</dbReference>
<protein>
    <recommendedName>
        <fullName evidence="8">DNA topoisomerase 1</fullName>
        <ecNumber evidence="8">5.6.2.1</ecNumber>
    </recommendedName>
    <alternativeName>
        <fullName evidence="8">DNA topoisomerase I</fullName>
    </alternativeName>
</protein>
<dbReference type="GO" id="GO:0003677">
    <property type="term" value="F:DNA binding"/>
    <property type="evidence" value="ECO:0007669"/>
    <property type="project" value="UniProtKB-KW"/>
</dbReference>
<evidence type="ECO:0000256" key="5">
    <source>
        <dbReference type="ARBA" id="ARBA00023029"/>
    </source>
</evidence>
<keyword evidence="5 8" id="KW-0799">Topoisomerase</keyword>
<keyword evidence="6 8" id="KW-0238">DNA-binding</keyword>
<feature type="compositionally biased region" description="Basic residues" evidence="9">
    <location>
        <begin position="810"/>
        <end position="820"/>
    </location>
</feature>
<dbReference type="NCBIfam" id="TIGR01051">
    <property type="entry name" value="topA_bact"/>
    <property type="match status" value="1"/>
</dbReference>
<feature type="compositionally biased region" description="Basic residues" evidence="9">
    <location>
        <begin position="763"/>
        <end position="778"/>
    </location>
</feature>
<dbReference type="EC" id="5.6.2.1" evidence="8"/>
<dbReference type="SMART" id="SM00437">
    <property type="entry name" value="TOP1Ac"/>
    <property type="match status" value="1"/>
</dbReference>
<dbReference type="Proteomes" id="UP000519004">
    <property type="component" value="Unassembled WGS sequence"/>
</dbReference>
<dbReference type="Gene3D" id="1.10.460.10">
    <property type="entry name" value="Topoisomerase I, domain 2"/>
    <property type="match status" value="1"/>
</dbReference>
<dbReference type="Gene3D" id="3.40.50.140">
    <property type="match status" value="1"/>
</dbReference>
<evidence type="ECO:0000256" key="7">
    <source>
        <dbReference type="ARBA" id="ARBA00023235"/>
    </source>
</evidence>
<feature type="compositionally biased region" description="Basic and acidic residues" evidence="9">
    <location>
        <begin position="434"/>
        <end position="447"/>
    </location>
</feature>
<proteinExistence type="inferred from homology"/>
<feature type="site" description="Interaction with DNA" evidence="8">
    <location>
        <position position="33"/>
    </location>
</feature>